<reference evidence="1" key="1">
    <citation type="journal article" date="2020" name="Cell">
        <title>Large-Scale Comparative Analyses of Tick Genomes Elucidate Their Genetic Diversity and Vector Capacities.</title>
        <authorList>
            <consortium name="Tick Genome and Microbiome Consortium (TIGMIC)"/>
            <person name="Jia N."/>
            <person name="Wang J."/>
            <person name="Shi W."/>
            <person name="Du L."/>
            <person name="Sun Y."/>
            <person name="Zhan W."/>
            <person name="Jiang J.F."/>
            <person name="Wang Q."/>
            <person name="Zhang B."/>
            <person name="Ji P."/>
            <person name="Bell-Sakyi L."/>
            <person name="Cui X.M."/>
            <person name="Yuan T.T."/>
            <person name="Jiang B.G."/>
            <person name="Yang W.F."/>
            <person name="Lam T.T."/>
            <person name="Chang Q.C."/>
            <person name="Ding S.J."/>
            <person name="Wang X.J."/>
            <person name="Zhu J.G."/>
            <person name="Ruan X.D."/>
            <person name="Zhao L."/>
            <person name="Wei J.T."/>
            <person name="Ye R.Z."/>
            <person name="Que T.C."/>
            <person name="Du C.H."/>
            <person name="Zhou Y.H."/>
            <person name="Cheng J.X."/>
            <person name="Dai P.F."/>
            <person name="Guo W.B."/>
            <person name="Han X.H."/>
            <person name="Huang E.J."/>
            <person name="Li L.F."/>
            <person name="Wei W."/>
            <person name="Gao Y.C."/>
            <person name="Liu J.Z."/>
            <person name="Shao H.Z."/>
            <person name="Wang X."/>
            <person name="Wang C.C."/>
            <person name="Yang T.C."/>
            <person name="Huo Q.B."/>
            <person name="Li W."/>
            <person name="Chen H.Y."/>
            <person name="Chen S.E."/>
            <person name="Zhou L.G."/>
            <person name="Ni X.B."/>
            <person name="Tian J.H."/>
            <person name="Sheng Y."/>
            <person name="Liu T."/>
            <person name="Pan Y.S."/>
            <person name="Xia L.Y."/>
            <person name="Li J."/>
            <person name="Zhao F."/>
            <person name="Cao W.C."/>
        </authorList>
    </citation>
    <scope>NUCLEOTIDE SEQUENCE</scope>
    <source>
        <strain evidence="1">Rmic-2018</strain>
    </source>
</reference>
<accession>A0A9J6F2F7</accession>
<dbReference type="VEuPathDB" id="VectorBase:LOC119178733"/>
<organism evidence="1 2">
    <name type="scientific">Rhipicephalus microplus</name>
    <name type="common">Cattle tick</name>
    <name type="synonym">Boophilus microplus</name>
    <dbReference type="NCBI Taxonomy" id="6941"/>
    <lineage>
        <taxon>Eukaryota</taxon>
        <taxon>Metazoa</taxon>
        <taxon>Ecdysozoa</taxon>
        <taxon>Arthropoda</taxon>
        <taxon>Chelicerata</taxon>
        <taxon>Arachnida</taxon>
        <taxon>Acari</taxon>
        <taxon>Parasitiformes</taxon>
        <taxon>Ixodida</taxon>
        <taxon>Ixodoidea</taxon>
        <taxon>Ixodidae</taxon>
        <taxon>Rhipicephalinae</taxon>
        <taxon>Rhipicephalus</taxon>
        <taxon>Boophilus</taxon>
    </lineage>
</organism>
<reference evidence="1" key="2">
    <citation type="submission" date="2021-09" db="EMBL/GenBank/DDBJ databases">
        <authorList>
            <person name="Jia N."/>
            <person name="Wang J."/>
            <person name="Shi W."/>
            <person name="Du L."/>
            <person name="Sun Y."/>
            <person name="Zhan W."/>
            <person name="Jiang J."/>
            <person name="Wang Q."/>
            <person name="Zhang B."/>
            <person name="Ji P."/>
            <person name="Sakyi L.B."/>
            <person name="Cui X."/>
            <person name="Yuan T."/>
            <person name="Jiang B."/>
            <person name="Yang W."/>
            <person name="Lam T.T.-Y."/>
            <person name="Chang Q."/>
            <person name="Ding S."/>
            <person name="Wang X."/>
            <person name="Zhu J."/>
            <person name="Ruan X."/>
            <person name="Zhao L."/>
            <person name="Wei J."/>
            <person name="Que T."/>
            <person name="Du C."/>
            <person name="Cheng J."/>
            <person name="Dai P."/>
            <person name="Han X."/>
            <person name="Huang E."/>
            <person name="Gao Y."/>
            <person name="Liu J."/>
            <person name="Shao H."/>
            <person name="Ye R."/>
            <person name="Li L."/>
            <person name="Wei W."/>
            <person name="Wang X."/>
            <person name="Wang C."/>
            <person name="Huo Q."/>
            <person name="Li W."/>
            <person name="Guo W."/>
            <person name="Chen H."/>
            <person name="Chen S."/>
            <person name="Zhou L."/>
            <person name="Zhou L."/>
            <person name="Ni X."/>
            <person name="Tian J."/>
            <person name="Zhou Y."/>
            <person name="Sheng Y."/>
            <person name="Liu T."/>
            <person name="Pan Y."/>
            <person name="Xia L."/>
            <person name="Li J."/>
            <person name="Zhao F."/>
            <person name="Cao W."/>
        </authorList>
    </citation>
    <scope>NUCLEOTIDE SEQUENCE</scope>
    <source>
        <strain evidence="1">Rmic-2018</strain>
        <tissue evidence="1">Larvae</tissue>
    </source>
</reference>
<dbReference type="PANTHER" id="PTHR31640">
    <property type="entry name" value="TRANSMEMBRANE PROTEIN KIAA1109"/>
    <property type="match status" value="1"/>
</dbReference>
<comment type="caution">
    <text evidence="1">The sequence shown here is derived from an EMBL/GenBank/DDBJ whole genome shotgun (WGS) entry which is preliminary data.</text>
</comment>
<dbReference type="PANTHER" id="PTHR31640:SF1">
    <property type="entry name" value="BRIDGE-LIKE LIPID TRANSFER PROTEIN FAMILY MEMBER 1"/>
    <property type="match status" value="1"/>
</dbReference>
<dbReference type="AlphaFoldDB" id="A0A9J6F2F7"/>
<dbReference type="Proteomes" id="UP000821866">
    <property type="component" value="Chromosome 1"/>
</dbReference>
<proteinExistence type="predicted"/>
<dbReference type="GO" id="GO:0048488">
    <property type="term" value="P:synaptic vesicle endocytosis"/>
    <property type="evidence" value="ECO:0007669"/>
    <property type="project" value="TreeGrafter"/>
</dbReference>
<keyword evidence="2" id="KW-1185">Reference proteome</keyword>
<gene>
    <name evidence="1" type="ORF">HPB51_013108</name>
</gene>
<dbReference type="EMBL" id="JABSTU010000001">
    <property type="protein sequence ID" value="KAH8040938.1"/>
    <property type="molecule type" value="Genomic_DNA"/>
</dbReference>
<name>A0A9J6F2F7_RHIMP</name>
<dbReference type="GO" id="GO:0098793">
    <property type="term" value="C:presynapse"/>
    <property type="evidence" value="ECO:0007669"/>
    <property type="project" value="GOC"/>
</dbReference>
<evidence type="ECO:0000313" key="1">
    <source>
        <dbReference type="EMBL" id="KAH8040938.1"/>
    </source>
</evidence>
<dbReference type="InterPro" id="IPR033616">
    <property type="entry name" value="BLTP1"/>
</dbReference>
<evidence type="ECO:0000313" key="2">
    <source>
        <dbReference type="Proteomes" id="UP000821866"/>
    </source>
</evidence>
<sequence length="158" mass="16783">MLAQLSPTANACLPSGATAGATTLPTEVYDLVAGAELFVQQAQHNSAALVPPQGIIHCQHDQPQAECSHAEPGCPCPVSDELKYRMTRFSLDYVDISLEEASSSICFQSLQFMFSSSALLCSLHHTFVFPNLPASLARNSAPSSPAPLLCYLPGGFTL</sequence>
<protein>
    <submittedName>
        <fullName evidence="1">Uncharacterized protein</fullName>
    </submittedName>
</protein>